<dbReference type="Pfam" id="PF01555">
    <property type="entry name" value="N6_N4_Mtase"/>
    <property type="match status" value="1"/>
</dbReference>
<dbReference type="InterPro" id="IPR017985">
    <property type="entry name" value="MeTrfase_CN4_CS"/>
</dbReference>
<dbReference type="AlphaFoldDB" id="A0A6J4K917"/>
<keyword evidence="4 10" id="KW-0808">Transferase</keyword>
<sequence>MTEGSEPLVSSLEPLSPVAAKQARYRSEINQLFAADHAAHNWYRFVLSFPPHLVRDYLQRFGMNADHRVLDPFCGTGTTVVECKKLGIPSVGVEANPMAQFAGRVKVDWSLDPDRLLAHAEQVADATIAALAGLDKGTIAADSLRSLNEEQEKLILKNSISPLPLHKTLVLLEQLKHQADAQCSGHARLALAKSVVSTISNLQFGPEVGVGRAKLDAPVVEAWLEALAAMVADLRELRQRAPVEAIVHHADSRQLPNVLEPQSIDAVITSPPYPNEKDYTRTTRLESVLLGFINDKAALRALKQGLVRSNTRNVYKVDDDDIWVADQAEVQRLACEIEARRIALGKTSGFERLYARATKLYFGGMARHLAELRQILRPGAQLAYVVGDQASYLRVMIRTGQILADIARSLGYEVVAIDLFRTRLATATNEQMREEVVVLRWNG</sequence>
<dbReference type="EC" id="2.1.1.113" evidence="2"/>
<dbReference type="GO" id="GO:0009307">
    <property type="term" value="P:DNA restriction-modification system"/>
    <property type="evidence" value="ECO:0007669"/>
    <property type="project" value="UniProtKB-KW"/>
</dbReference>
<evidence type="ECO:0000256" key="4">
    <source>
        <dbReference type="ARBA" id="ARBA00022679"/>
    </source>
</evidence>
<feature type="domain" description="DNA methylase N-4/N-6" evidence="9">
    <location>
        <begin position="45"/>
        <end position="97"/>
    </location>
</feature>
<keyword evidence="7" id="KW-0238">DNA-binding</keyword>
<keyword evidence="6" id="KW-0680">Restriction system</keyword>
<name>A0A6J4K917_9CYAN</name>
<evidence type="ECO:0000256" key="7">
    <source>
        <dbReference type="ARBA" id="ARBA00023125"/>
    </source>
</evidence>
<dbReference type="PROSITE" id="PS00093">
    <property type="entry name" value="N4_MTASE"/>
    <property type="match status" value="1"/>
</dbReference>
<reference evidence="10" key="1">
    <citation type="submission" date="2020-02" db="EMBL/GenBank/DDBJ databases">
        <authorList>
            <person name="Meier V. D."/>
        </authorList>
    </citation>
    <scope>NUCLEOTIDE SEQUENCE</scope>
    <source>
        <strain evidence="10">AVDCRST_MAG94</strain>
    </source>
</reference>
<protein>
    <recommendedName>
        <fullName evidence="2">site-specific DNA-methyltransferase (cytosine-N(4)-specific)</fullName>
        <ecNumber evidence="2">2.1.1.113</ecNumber>
    </recommendedName>
</protein>
<keyword evidence="5" id="KW-0949">S-adenosyl-L-methionine</keyword>
<dbReference type="GO" id="GO:0003677">
    <property type="term" value="F:DNA binding"/>
    <property type="evidence" value="ECO:0007669"/>
    <property type="project" value="UniProtKB-KW"/>
</dbReference>
<accession>A0A6J4K917</accession>
<dbReference type="InterPro" id="IPR002941">
    <property type="entry name" value="DNA_methylase_N4/N6"/>
</dbReference>
<evidence type="ECO:0000256" key="8">
    <source>
        <dbReference type="ARBA" id="ARBA00049120"/>
    </source>
</evidence>
<evidence type="ECO:0000313" key="10">
    <source>
        <dbReference type="EMBL" id="CAA9298663.1"/>
    </source>
</evidence>
<evidence type="ECO:0000259" key="9">
    <source>
        <dbReference type="Pfam" id="PF01555"/>
    </source>
</evidence>
<gene>
    <name evidence="10" type="ORF">AVDCRST_MAG94-201</name>
</gene>
<evidence type="ECO:0000256" key="2">
    <source>
        <dbReference type="ARBA" id="ARBA00012185"/>
    </source>
</evidence>
<dbReference type="GO" id="GO:0008170">
    <property type="term" value="F:N-methyltransferase activity"/>
    <property type="evidence" value="ECO:0007669"/>
    <property type="project" value="InterPro"/>
</dbReference>
<dbReference type="Gene3D" id="3.40.50.150">
    <property type="entry name" value="Vaccinia Virus protein VP39"/>
    <property type="match status" value="2"/>
</dbReference>
<evidence type="ECO:0000256" key="5">
    <source>
        <dbReference type="ARBA" id="ARBA00022691"/>
    </source>
</evidence>
<organism evidence="10">
    <name type="scientific">uncultured Leptolyngbya sp</name>
    <dbReference type="NCBI Taxonomy" id="332963"/>
    <lineage>
        <taxon>Bacteria</taxon>
        <taxon>Bacillati</taxon>
        <taxon>Cyanobacteriota</taxon>
        <taxon>Cyanophyceae</taxon>
        <taxon>Leptolyngbyales</taxon>
        <taxon>Leptolyngbyaceae</taxon>
        <taxon>Leptolyngbya group</taxon>
        <taxon>Leptolyngbya</taxon>
        <taxon>environmental samples</taxon>
    </lineage>
</organism>
<proteinExistence type="inferred from homology"/>
<comment type="catalytic activity">
    <reaction evidence="8">
        <text>a 2'-deoxycytidine in DNA + S-adenosyl-L-methionine = an N(4)-methyl-2'-deoxycytidine in DNA + S-adenosyl-L-homocysteine + H(+)</text>
        <dbReference type="Rhea" id="RHEA:16857"/>
        <dbReference type="Rhea" id="RHEA-COMP:11369"/>
        <dbReference type="Rhea" id="RHEA-COMP:13674"/>
        <dbReference type="ChEBI" id="CHEBI:15378"/>
        <dbReference type="ChEBI" id="CHEBI:57856"/>
        <dbReference type="ChEBI" id="CHEBI:59789"/>
        <dbReference type="ChEBI" id="CHEBI:85452"/>
        <dbReference type="ChEBI" id="CHEBI:137933"/>
        <dbReference type="EC" id="2.1.1.113"/>
    </reaction>
</comment>
<dbReference type="SUPFAM" id="SSF53335">
    <property type="entry name" value="S-adenosyl-L-methionine-dependent methyltransferases"/>
    <property type="match status" value="2"/>
</dbReference>
<dbReference type="InterPro" id="IPR029063">
    <property type="entry name" value="SAM-dependent_MTases_sf"/>
</dbReference>
<keyword evidence="3 10" id="KW-0489">Methyltransferase</keyword>
<dbReference type="GO" id="GO:0015667">
    <property type="term" value="F:site-specific DNA-methyltransferase (cytosine-N4-specific) activity"/>
    <property type="evidence" value="ECO:0007669"/>
    <property type="project" value="UniProtKB-EC"/>
</dbReference>
<evidence type="ECO:0000256" key="3">
    <source>
        <dbReference type="ARBA" id="ARBA00022603"/>
    </source>
</evidence>
<dbReference type="GO" id="GO:0032259">
    <property type="term" value="P:methylation"/>
    <property type="evidence" value="ECO:0007669"/>
    <property type="project" value="UniProtKB-KW"/>
</dbReference>
<evidence type="ECO:0000256" key="1">
    <source>
        <dbReference type="ARBA" id="ARBA00010203"/>
    </source>
</evidence>
<dbReference type="EMBL" id="CADCTY010000071">
    <property type="protein sequence ID" value="CAA9298663.1"/>
    <property type="molecule type" value="Genomic_DNA"/>
</dbReference>
<comment type="similarity">
    <text evidence="1">Belongs to the N(4)/N(6)-methyltransferase family. N(4) subfamily.</text>
</comment>
<evidence type="ECO:0000256" key="6">
    <source>
        <dbReference type="ARBA" id="ARBA00022747"/>
    </source>
</evidence>